<evidence type="ECO:0000313" key="10">
    <source>
        <dbReference type="EMBL" id="CAL4928398.1"/>
    </source>
</evidence>
<dbReference type="PANTHER" id="PTHR47165:SF3">
    <property type="entry name" value="RETROTRANSPOSON-LIKE PROTEIN"/>
    <property type="match status" value="1"/>
</dbReference>
<organism evidence="10 11">
    <name type="scientific">Urochloa decumbens</name>
    <dbReference type="NCBI Taxonomy" id="240449"/>
    <lineage>
        <taxon>Eukaryota</taxon>
        <taxon>Viridiplantae</taxon>
        <taxon>Streptophyta</taxon>
        <taxon>Embryophyta</taxon>
        <taxon>Tracheophyta</taxon>
        <taxon>Spermatophyta</taxon>
        <taxon>Magnoliopsida</taxon>
        <taxon>Liliopsida</taxon>
        <taxon>Poales</taxon>
        <taxon>Poaceae</taxon>
        <taxon>PACMAD clade</taxon>
        <taxon>Panicoideae</taxon>
        <taxon>Panicodae</taxon>
        <taxon>Paniceae</taxon>
        <taxon>Melinidinae</taxon>
        <taxon>Urochloa</taxon>
    </lineage>
</organism>
<reference evidence="11" key="1">
    <citation type="submission" date="2024-06" db="EMBL/GenBank/DDBJ databases">
        <authorList>
            <person name="Ryan C."/>
        </authorList>
    </citation>
    <scope>NUCLEOTIDE SEQUENCE [LARGE SCALE GENOMIC DNA]</scope>
</reference>
<keyword evidence="3" id="KW-0863">Zinc-finger</keyword>
<keyword evidence="5" id="KW-0238">DNA-binding</keyword>
<dbReference type="EMBL" id="OZ075124">
    <property type="protein sequence ID" value="CAL4928398.1"/>
    <property type="molecule type" value="Genomic_DNA"/>
</dbReference>
<dbReference type="Gene3D" id="2.40.50.140">
    <property type="entry name" value="Nucleic acid-binding proteins"/>
    <property type="match status" value="3"/>
</dbReference>
<protein>
    <submittedName>
        <fullName evidence="10">Uncharacterized protein</fullName>
    </submittedName>
</protein>
<reference evidence="10 11" key="2">
    <citation type="submission" date="2024-10" db="EMBL/GenBank/DDBJ databases">
        <authorList>
            <person name="Ryan C."/>
        </authorList>
    </citation>
    <scope>NUCLEOTIDE SEQUENCE [LARGE SCALE GENOMIC DNA]</scope>
</reference>
<dbReference type="AlphaFoldDB" id="A0ABC8XK30"/>
<evidence type="ECO:0000259" key="7">
    <source>
        <dbReference type="Pfam" id="PF02721"/>
    </source>
</evidence>
<dbReference type="Pfam" id="PF02721">
    <property type="entry name" value="DUF223"/>
    <property type="match status" value="1"/>
</dbReference>
<keyword evidence="11" id="KW-1185">Reference proteome</keyword>
<evidence type="ECO:0000256" key="1">
    <source>
        <dbReference type="ARBA" id="ARBA00005690"/>
    </source>
</evidence>
<dbReference type="GO" id="GO:0003677">
    <property type="term" value="F:DNA binding"/>
    <property type="evidence" value="ECO:0007669"/>
    <property type="project" value="UniProtKB-KW"/>
</dbReference>
<dbReference type="CDD" id="cd04481">
    <property type="entry name" value="RPA1_DBD_B_like"/>
    <property type="match status" value="1"/>
</dbReference>
<feature type="domain" description="Replication protein A 70 kDa DNA-binding subunit B/D first OB fold" evidence="7">
    <location>
        <begin position="3"/>
        <end position="106"/>
    </location>
</feature>
<feature type="region of interest" description="Disordered" evidence="6">
    <location>
        <begin position="440"/>
        <end position="474"/>
    </location>
</feature>
<name>A0ABC8XK30_9POAL</name>
<proteinExistence type="inferred from homology"/>
<dbReference type="InterPro" id="IPR047192">
    <property type="entry name" value="Euk_RPA1_DBD_C"/>
</dbReference>
<dbReference type="CDD" id="cd04480">
    <property type="entry name" value="RPA1_DBD_A_like"/>
    <property type="match status" value="1"/>
</dbReference>
<dbReference type="InterPro" id="IPR013955">
    <property type="entry name" value="Rep_factor-A_C"/>
</dbReference>
<dbReference type="CDD" id="cd04476">
    <property type="entry name" value="RPA1_DBD_C"/>
    <property type="match status" value="1"/>
</dbReference>
<accession>A0ABC8XK30</accession>
<evidence type="ECO:0000259" key="9">
    <source>
        <dbReference type="Pfam" id="PF16900"/>
    </source>
</evidence>
<evidence type="ECO:0000259" key="8">
    <source>
        <dbReference type="Pfam" id="PF08646"/>
    </source>
</evidence>
<sequence>MVYTLLPDLHPNDHYATVCVRVTRKWEYRGLNDAEEPQHVDLVIADHEANVMYAEIPQEMVHAFNNQIQEDEIYEIRRFRVANAKSMYKAVDGCYMIKFTVHTIVTVVERPPTTYPRYTYKLTAFEDLPMLVGNVQNFIDVLGVIIEIGEIETIQPSNNQPAAPTRKLVLMDISGLQTQLTLWGQRATQFNVDGVYNNEEAKAVVSLFVGCLVKSYRGQDYLSGSSACKWYFNPEIPEAVDFHNRYAGERVQIRRVAPAPPQVVQPQVPPQQATTYLRELISIDPYEFPQGGCRCTVTIARLVPNVSWWFPSCVRCGKTCTPDPNGYICYACNSSTYRHKYKLVFVASDGTAEAEMICFGQIGQRIVGKPVEQVIRTVRRHEEFPPDIAGIVSQKHTFVVTVSNQSFYTRNRSFMVSSIIASYGRQRAIPQAVAGCCSRRLDNPRNSASSTAVTDAANTSSRHTPPATMHQHTPPRELLATEVLQKNTPPLDILDTPETRSTRKRLTYDASEDEEESDNEHPKRSRLAKMKGITETTNNQSTSDLPAKRPSPDHIKASGPRTTDHKTSRSHKNK</sequence>
<keyword evidence="2" id="KW-0479">Metal-binding</keyword>
<feature type="region of interest" description="Disordered" evidence="6">
    <location>
        <begin position="486"/>
        <end position="574"/>
    </location>
</feature>
<dbReference type="PANTHER" id="PTHR47165">
    <property type="entry name" value="OS03G0429900 PROTEIN"/>
    <property type="match status" value="1"/>
</dbReference>
<feature type="compositionally biased region" description="Basic and acidic residues" evidence="6">
    <location>
        <begin position="546"/>
        <end position="567"/>
    </location>
</feature>
<dbReference type="Pfam" id="PF16900">
    <property type="entry name" value="REPA_OB_2"/>
    <property type="match status" value="1"/>
</dbReference>
<dbReference type="GO" id="GO:0008270">
    <property type="term" value="F:zinc ion binding"/>
    <property type="evidence" value="ECO:0007669"/>
    <property type="project" value="UniProtKB-KW"/>
</dbReference>
<comment type="similarity">
    <text evidence="1">Belongs to the replication factor A protein 1 family.</text>
</comment>
<dbReference type="Pfam" id="PF08646">
    <property type="entry name" value="Rep_fac-A_C"/>
    <property type="match status" value="1"/>
</dbReference>
<feature type="compositionally biased region" description="Polar residues" evidence="6">
    <location>
        <begin position="444"/>
        <end position="463"/>
    </location>
</feature>
<feature type="compositionally biased region" description="Polar residues" evidence="6">
    <location>
        <begin position="534"/>
        <end position="544"/>
    </location>
</feature>
<dbReference type="Proteomes" id="UP001497457">
    <property type="component" value="Chromosome 14rd"/>
</dbReference>
<evidence type="ECO:0000256" key="6">
    <source>
        <dbReference type="SAM" id="MobiDB-lite"/>
    </source>
</evidence>
<dbReference type="InterPro" id="IPR012340">
    <property type="entry name" value="NA-bd_OB-fold"/>
</dbReference>
<gene>
    <name evidence="10" type="ORF">URODEC1_LOCUS25157</name>
</gene>
<evidence type="ECO:0000256" key="3">
    <source>
        <dbReference type="ARBA" id="ARBA00022771"/>
    </source>
</evidence>
<dbReference type="InterPro" id="IPR031657">
    <property type="entry name" value="REPA_OB_2"/>
</dbReference>
<feature type="domain" description="Replication protein A OB" evidence="9">
    <location>
        <begin position="136"/>
        <end position="220"/>
    </location>
</feature>
<evidence type="ECO:0000256" key="2">
    <source>
        <dbReference type="ARBA" id="ARBA00022723"/>
    </source>
</evidence>
<evidence type="ECO:0000256" key="5">
    <source>
        <dbReference type="ARBA" id="ARBA00023125"/>
    </source>
</evidence>
<feature type="domain" description="Replication factor A C-terminal" evidence="8">
    <location>
        <begin position="298"/>
        <end position="412"/>
    </location>
</feature>
<dbReference type="SUPFAM" id="SSF50249">
    <property type="entry name" value="Nucleic acid-binding proteins"/>
    <property type="match status" value="3"/>
</dbReference>
<evidence type="ECO:0000256" key="4">
    <source>
        <dbReference type="ARBA" id="ARBA00022833"/>
    </source>
</evidence>
<dbReference type="InterPro" id="IPR003871">
    <property type="entry name" value="RFA1B/D_OB_1st"/>
</dbReference>
<keyword evidence="4" id="KW-0862">Zinc</keyword>
<evidence type="ECO:0000313" key="11">
    <source>
        <dbReference type="Proteomes" id="UP001497457"/>
    </source>
</evidence>